<reference evidence="4" key="1">
    <citation type="submission" date="2022-02" db="EMBL/GenBank/DDBJ databases">
        <title>Coral-associated bacteria.</title>
        <authorList>
            <person name="Tang K."/>
            <person name="Wang X."/>
        </authorList>
    </citation>
    <scope>NUCLEOTIDE SEQUENCE</scope>
    <source>
        <strain evidence="4">SCSIO 43006</strain>
    </source>
</reference>
<feature type="signal peptide" evidence="2">
    <location>
        <begin position="1"/>
        <end position="20"/>
    </location>
</feature>
<evidence type="ECO:0000313" key="5">
    <source>
        <dbReference type="Proteomes" id="UP001055658"/>
    </source>
</evidence>
<keyword evidence="2" id="KW-0732">Signal</keyword>
<evidence type="ECO:0000256" key="1">
    <source>
        <dbReference type="SAM" id="MobiDB-lite"/>
    </source>
</evidence>
<dbReference type="RefSeq" id="WP_252083710.1">
    <property type="nucleotide sequence ID" value="NZ_CP092418.1"/>
</dbReference>
<gene>
    <name evidence="4" type="ORF">MJO52_19970</name>
</gene>
<dbReference type="EMBL" id="CP092418">
    <property type="protein sequence ID" value="USD21312.1"/>
    <property type="molecule type" value="Genomic_DNA"/>
</dbReference>
<feature type="chain" id="PRO_5047075956" evidence="2">
    <location>
        <begin position="21"/>
        <end position="145"/>
    </location>
</feature>
<dbReference type="Pfam" id="PF13511">
    <property type="entry name" value="DUF4124"/>
    <property type="match status" value="1"/>
</dbReference>
<feature type="compositionally biased region" description="Low complexity" evidence="1">
    <location>
        <begin position="81"/>
        <end position="96"/>
    </location>
</feature>
<feature type="region of interest" description="Disordered" evidence="1">
    <location>
        <begin position="37"/>
        <end position="97"/>
    </location>
</feature>
<proteinExistence type="predicted"/>
<keyword evidence="5" id="KW-1185">Reference proteome</keyword>
<name>A0ABY4VAY4_9GAMM</name>
<evidence type="ECO:0000313" key="4">
    <source>
        <dbReference type="EMBL" id="USD21312.1"/>
    </source>
</evidence>
<sequence length="145" mass="16476">MKRLRGILVGSLLLAANTSAGELYRWVDADGRVHFSDRPPAEGKAQDISGQLGPINAAKATKKRPSLITSSATAPEREYQQRQQQEQQARQQEQQRICTKARQRLRSLNGRVAFIDKSGKEVRYSERERQRMAEQLKREIANRCG</sequence>
<accession>A0ABY4VAY4</accession>
<protein>
    <submittedName>
        <fullName evidence="4">DUF4124 domain-containing protein</fullName>
    </submittedName>
</protein>
<evidence type="ECO:0000256" key="2">
    <source>
        <dbReference type="SAM" id="SignalP"/>
    </source>
</evidence>
<organism evidence="4 5">
    <name type="scientific">Microbulbifer variabilis</name>
    <dbReference type="NCBI Taxonomy" id="266805"/>
    <lineage>
        <taxon>Bacteria</taxon>
        <taxon>Pseudomonadati</taxon>
        <taxon>Pseudomonadota</taxon>
        <taxon>Gammaproteobacteria</taxon>
        <taxon>Cellvibrionales</taxon>
        <taxon>Microbulbiferaceae</taxon>
        <taxon>Microbulbifer</taxon>
    </lineage>
</organism>
<dbReference type="Proteomes" id="UP001055658">
    <property type="component" value="Chromosome"/>
</dbReference>
<evidence type="ECO:0000259" key="3">
    <source>
        <dbReference type="Pfam" id="PF13511"/>
    </source>
</evidence>
<feature type="domain" description="DUF4124" evidence="3">
    <location>
        <begin position="11"/>
        <end position="46"/>
    </location>
</feature>
<dbReference type="InterPro" id="IPR025392">
    <property type="entry name" value="DUF4124"/>
</dbReference>